<keyword evidence="5" id="KW-1185">Reference proteome</keyword>
<dbReference type="GO" id="GO:0032259">
    <property type="term" value="P:methylation"/>
    <property type="evidence" value="ECO:0007669"/>
    <property type="project" value="UniProtKB-KW"/>
</dbReference>
<dbReference type="EMBL" id="JAABOQ010000001">
    <property type="protein sequence ID" value="NER15791.1"/>
    <property type="molecule type" value="Genomic_DNA"/>
</dbReference>
<feature type="coiled-coil region" evidence="1">
    <location>
        <begin position="78"/>
        <end position="112"/>
    </location>
</feature>
<dbReference type="GO" id="GO:0008168">
    <property type="term" value="F:methyltransferase activity"/>
    <property type="evidence" value="ECO:0007669"/>
    <property type="project" value="UniProtKB-KW"/>
</dbReference>
<keyword evidence="2" id="KW-0812">Transmembrane</keyword>
<accession>A0A6M0CDH6</accession>
<evidence type="ECO:0000313" key="5">
    <source>
        <dbReference type="Proteomes" id="UP000474296"/>
    </source>
</evidence>
<name>A0A6M0CDH6_9FLAO</name>
<evidence type="ECO:0000256" key="1">
    <source>
        <dbReference type="SAM" id="Coils"/>
    </source>
</evidence>
<keyword evidence="4" id="KW-0489">Methyltransferase</keyword>
<feature type="chain" id="PRO_5027093396" evidence="3">
    <location>
        <begin position="22"/>
        <end position="201"/>
    </location>
</feature>
<evidence type="ECO:0000313" key="4">
    <source>
        <dbReference type="EMBL" id="NER15791.1"/>
    </source>
</evidence>
<keyword evidence="2" id="KW-1133">Transmembrane helix</keyword>
<protein>
    <submittedName>
        <fullName evidence="4">tRNA (Guanine-N1)-methyltransferase</fullName>
    </submittedName>
</protein>
<reference evidence="4 5" key="1">
    <citation type="submission" date="2020-01" db="EMBL/GenBank/DDBJ databases">
        <title>Spongiivirga citrea KCTC 32990T.</title>
        <authorList>
            <person name="Wang G."/>
        </authorList>
    </citation>
    <scope>NUCLEOTIDE SEQUENCE [LARGE SCALE GENOMIC DNA]</scope>
    <source>
        <strain evidence="4 5">KCTC 32990</strain>
    </source>
</reference>
<sequence length="201" mass="23069">MKFFNLLILFVFISFSSGLRAQTAPVEGSLDGGTIDSQLTWLLKKSPNYQEYEMIKRFMALKMKQNVLDTLKVMRASINEGKNTITAQQTQIDNLKIELGNTNQNLEQTTKEKNSMSFLGILMNKAAYNALLWGIITALVGLLVWFIYKFRNSNLVTQQARAKLSEVEEEFEAHRSRALEREQKVRRQLQDEINKQKAGKS</sequence>
<keyword evidence="1" id="KW-0175">Coiled coil</keyword>
<evidence type="ECO:0000256" key="3">
    <source>
        <dbReference type="SAM" id="SignalP"/>
    </source>
</evidence>
<keyword evidence="3" id="KW-0732">Signal</keyword>
<gene>
    <name evidence="4" type="ORF">GWK10_01135</name>
</gene>
<feature type="signal peptide" evidence="3">
    <location>
        <begin position="1"/>
        <end position="21"/>
    </location>
</feature>
<feature type="transmembrane region" description="Helical" evidence="2">
    <location>
        <begin position="126"/>
        <end position="148"/>
    </location>
</feature>
<comment type="caution">
    <text evidence="4">The sequence shown here is derived from an EMBL/GenBank/DDBJ whole genome shotgun (WGS) entry which is preliminary data.</text>
</comment>
<keyword evidence="2" id="KW-0472">Membrane</keyword>
<feature type="coiled-coil region" evidence="1">
    <location>
        <begin position="157"/>
        <end position="199"/>
    </location>
</feature>
<evidence type="ECO:0000256" key="2">
    <source>
        <dbReference type="SAM" id="Phobius"/>
    </source>
</evidence>
<keyword evidence="4" id="KW-0808">Transferase</keyword>
<dbReference type="RefSeq" id="WP_164029060.1">
    <property type="nucleotide sequence ID" value="NZ_JAABOQ010000001.1"/>
</dbReference>
<dbReference type="AlphaFoldDB" id="A0A6M0CDH6"/>
<proteinExistence type="predicted"/>
<dbReference type="Proteomes" id="UP000474296">
    <property type="component" value="Unassembled WGS sequence"/>
</dbReference>
<organism evidence="4 5">
    <name type="scientific">Spongiivirga citrea</name>
    <dbReference type="NCBI Taxonomy" id="1481457"/>
    <lineage>
        <taxon>Bacteria</taxon>
        <taxon>Pseudomonadati</taxon>
        <taxon>Bacteroidota</taxon>
        <taxon>Flavobacteriia</taxon>
        <taxon>Flavobacteriales</taxon>
        <taxon>Flavobacteriaceae</taxon>
        <taxon>Spongiivirga</taxon>
    </lineage>
</organism>